<gene>
    <name evidence="5 7" type="primary">tatC</name>
    <name evidence="7" type="ORF">IAB73_11075</name>
</gene>
<dbReference type="GO" id="GO:0033281">
    <property type="term" value="C:TAT protein transport complex"/>
    <property type="evidence" value="ECO:0007669"/>
    <property type="project" value="UniProtKB-UniRule"/>
</dbReference>
<dbReference type="GO" id="GO:0009977">
    <property type="term" value="F:proton motive force dependent protein transmembrane transporter activity"/>
    <property type="evidence" value="ECO:0007669"/>
    <property type="project" value="TreeGrafter"/>
</dbReference>
<feature type="transmembrane region" description="Helical" evidence="5">
    <location>
        <begin position="39"/>
        <end position="62"/>
    </location>
</feature>
<feature type="transmembrane region" description="Helical" evidence="5">
    <location>
        <begin position="127"/>
        <end position="151"/>
    </location>
</feature>
<feature type="region of interest" description="Disordered" evidence="6">
    <location>
        <begin position="1"/>
        <end position="20"/>
    </location>
</feature>
<comment type="function">
    <text evidence="5">Part of the twin-arginine translocation (Tat) system that transports large folded proteins containing a characteristic twin-arginine motif in their signal peptide across membranes.</text>
</comment>
<dbReference type="PANTHER" id="PTHR30371">
    <property type="entry name" value="SEC-INDEPENDENT PROTEIN TRANSLOCASE PROTEIN TATC"/>
    <property type="match status" value="1"/>
</dbReference>
<dbReference type="GO" id="GO:0065002">
    <property type="term" value="P:intracellular protein transmembrane transport"/>
    <property type="evidence" value="ECO:0007669"/>
    <property type="project" value="TreeGrafter"/>
</dbReference>
<evidence type="ECO:0000313" key="7">
    <source>
        <dbReference type="EMBL" id="HIQ72736.1"/>
    </source>
</evidence>
<evidence type="ECO:0000256" key="3">
    <source>
        <dbReference type="ARBA" id="ARBA00022989"/>
    </source>
</evidence>
<dbReference type="InterPro" id="IPR002033">
    <property type="entry name" value="TatC"/>
</dbReference>
<dbReference type="PRINTS" id="PR01840">
    <property type="entry name" value="TATCFAMILY"/>
</dbReference>
<dbReference type="HAMAP" id="MF_00902">
    <property type="entry name" value="TatC"/>
    <property type="match status" value="1"/>
</dbReference>
<evidence type="ECO:0000256" key="2">
    <source>
        <dbReference type="ARBA" id="ARBA00022692"/>
    </source>
</evidence>
<organism evidence="7 8">
    <name type="scientific">Candidatus Onthenecus intestinigallinarum</name>
    <dbReference type="NCBI Taxonomy" id="2840875"/>
    <lineage>
        <taxon>Bacteria</taxon>
        <taxon>Bacillati</taxon>
        <taxon>Bacillota</taxon>
        <taxon>Clostridia</taxon>
        <taxon>Eubacteriales</taxon>
        <taxon>Candidatus Onthenecus</taxon>
    </lineage>
</organism>
<keyword evidence="3 5" id="KW-1133">Transmembrane helix</keyword>
<proteinExistence type="inferred from homology"/>
<reference evidence="7" key="1">
    <citation type="submission" date="2020-10" db="EMBL/GenBank/DDBJ databases">
        <authorList>
            <person name="Gilroy R."/>
        </authorList>
    </citation>
    <scope>NUCLEOTIDE SEQUENCE</scope>
    <source>
        <strain evidence="7">ChiSxjej2B14-6234</strain>
    </source>
</reference>
<evidence type="ECO:0000256" key="1">
    <source>
        <dbReference type="ARBA" id="ARBA00004141"/>
    </source>
</evidence>
<evidence type="ECO:0000256" key="5">
    <source>
        <dbReference type="HAMAP-Rule" id="MF_00902"/>
    </source>
</evidence>
<feature type="transmembrane region" description="Helical" evidence="5">
    <location>
        <begin position="212"/>
        <end position="229"/>
    </location>
</feature>
<comment type="similarity">
    <text evidence="5">Belongs to the TatC family.</text>
</comment>
<dbReference type="AlphaFoldDB" id="A0A9D0ZCJ7"/>
<feature type="transmembrane region" description="Helical" evidence="5">
    <location>
        <begin position="171"/>
        <end position="200"/>
    </location>
</feature>
<protein>
    <recommendedName>
        <fullName evidence="5">Sec-independent protein translocase protein TatC</fullName>
    </recommendedName>
</protein>
<evidence type="ECO:0000256" key="6">
    <source>
        <dbReference type="SAM" id="MobiDB-lite"/>
    </source>
</evidence>
<dbReference type="GO" id="GO:0043953">
    <property type="term" value="P:protein transport by the Tat complex"/>
    <property type="evidence" value="ECO:0007669"/>
    <property type="project" value="UniProtKB-UniRule"/>
</dbReference>
<sequence length="259" mass="29237">MRKTQTSNEKPETNEAVAQENQERKQSILTHLLALRKTLVISFGAIAAAFLLVFYLACGYLMNFITTPIVERGVEIIYTAVSEALVTQLKVSLIAAVVVASPVVFWQIWAFIKPALYPNEKRIFKRLFFLALLLFLMGVVFCYRAVYMLALDFFLVSGENLATPMLSIDKYVGFLFSFVLPFGLVFELPVAIYMLTRVGLVNYEMLSKTRKFVILAIFVIAAILTPPDIVSQVMLGIPMLLLFEVGVQVSRFVKPRERS</sequence>
<keyword evidence="5" id="KW-0811">Translocation</keyword>
<keyword evidence="5" id="KW-0813">Transport</keyword>
<name>A0A9D0ZCJ7_9FIRM</name>
<keyword evidence="5" id="KW-0653">Protein transport</keyword>
<keyword evidence="2 5" id="KW-0812">Transmembrane</keyword>
<feature type="transmembrane region" description="Helical" evidence="5">
    <location>
        <begin position="91"/>
        <end position="112"/>
    </location>
</feature>
<comment type="caution">
    <text evidence="7">The sequence shown here is derived from an EMBL/GenBank/DDBJ whole genome shotgun (WGS) entry which is preliminary data.</text>
</comment>
<accession>A0A9D0ZCJ7</accession>
<comment type="subcellular location">
    <subcellularLocation>
        <location evidence="5">Cell membrane</location>
        <topology evidence="5">Multi-pass membrane protein</topology>
    </subcellularLocation>
    <subcellularLocation>
        <location evidence="1">Membrane</location>
        <topology evidence="1">Multi-pass membrane protein</topology>
    </subcellularLocation>
</comment>
<dbReference type="Proteomes" id="UP000886887">
    <property type="component" value="Unassembled WGS sequence"/>
</dbReference>
<dbReference type="PANTHER" id="PTHR30371:SF0">
    <property type="entry name" value="SEC-INDEPENDENT PROTEIN TRANSLOCASE PROTEIN TATC, CHLOROPLASTIC-RELATED"/>
    <property type="match status" value="1"/>
</dbReference>
<dbReference type="Pfam" id="PF00902">
    <property type="entry name" value="TatC"/>
    <property type="match status" value="1"/>
</dbReference>
<dbReference type="EMBL" id="DVFJ01000038">
    <property type="protein sequence ID" value="HIQ72736.1"/>
    <property type="molecule type" value="Genomic_DNA"/>
</dbReference>
<dbReference type="NCBIfam" id="TIGR00945">
    <property type="entry name" value="tatC"/>
    <property type="match status" value="1"/>
</dbReference>
<comment type="caution">
    <text evidence="5">Lacks conserved residue(s) required for the propagation of feature annotation.</text>
</comment>
<keyword evidence="5" id="KW-1003">Cell membrane</keyword>
<evidence type="ECO:0000313" key="8">
    <source>
        <dbReference type="Proteomes" id="UP000886887"/>
    </source>
</evidence>
<reference evidence="7" key="2">
    <citation type="journal article" date="2021" name="PeerJ">
        <title>Extensive microbial diversity within the chicken gut microbiome revealed by metagenomics and culture.</title>
        <authorList>
            <person name="Gilroy R."/>
            <person name="Ravi A."/>
            <person name="Getino M."/>
            <person name="Pursley I."/>
            <person name="Horton D.L."/>
            <person name="Alikhan N.F."/>
            <person name="Baker D."/>
            <person name="Gharbi K."/>
            <person name="Hall N."/>
            <person name="Watson M."/>
            <person name="Adriaenssens E.M."/>
            <person name="Foster-Nyarko E."/>
            <person name="Jarju S."/>
            <person name="Secka A."/>
            <person name="Antonio M."/>
            <person name="Oren A."/>
            <person name="Chaudhuri R.R."/>
            <person name="La Ragione R."/>
            <person name="Hildebrand F."/>
            <person name="Pallen M.J."/>
        </authorList>
    </citation>
    <scope>NUCLEOTIDE SEQUENCE</scope>
    <source>
        <strain evidence="7">ChiSxjej2B14-6234</strain>
    </source>
</reference>
<keyword evidence="4 5" id="KW-0472">Membrane</keyword>
<evidence type="ECO:0000256" key="4">
    <source>
        <dbReference type="ARBA" id="ARBA00023136"/>
    </source>
</evidence>
<comment type="subunit">
    <text evidence="5">Forms a complex with TatA.</text>
</comment>